<evidence type="ECO:0000313" key="9">
    <source>
        <dbReference type="Proteomes" id="UP000654370"/>
    </source>
</evidence>
<dbReference type="PANTHER" id="PTHR13353:SF5">
    <property type="entry name" value="TRANSMEMBRANE PROTEIN 19"/>
    <property type="match status" value="1"/>
</dbReference>
<proteinExistence type="inferred from homology"/>
<evidence type="ECO:0008006" key="10">
    <source>
        <dbReference type="Google" id="ProtNLM"/>
    </source>
</evidence>
<evidence type="ECO:0000256" key="5">
    <source>
        <dbReference type="ARBA" id="ARBA00023136"/>
    </source>
</evidence>
<evidence type="ECO:0000256" key="6">
    <source>
        <dbReference type="SAM" id="Phobius"/>
    </source>
</evidence>
<feature type="transmembrane region" description="Helical" evidence="6">
    <location>
        <begin position="161"/>
        <end position="183"/>
    </location>
</feature>
<feature type="transmembrane region" description="Helical" evidence="6">
    <location>
        <begin position="190"/>
        <end position="208"/>
    </location>
</feature>
<dbReference type="InterPro" id="IPR002794">
    <property type="entry name" value="DUF92_TMEM19"/>
</dbReference>
<evidence type="ECO:0000256" key="4">
    <source>
        <dbReference type="ARBA" id="ARBA00022989"/>
    </source>
</evidence>
<comment type="similarity">
    <text evidence="2">Belongs to the TMEM19 family.</text>
</comment>
<dbReference type="AlphaFoldDB" id="A0A8H7UKK9"/>
<feature type="chain" id="PRO_5034440518" description="Transmembrane protein 19" evidence="7">
    <location>
        <begin position="19"/>
        <end position="271"/>
    </location>
</feature>
<keyword evidence="5 6" id="KW-0472">Membrane</keyword>
<comment type="caution">
    <text evidence="8">The sequence shown here is derived from an EMBL/GenBank/DDBJ whole genome shotgun (WGS) entry which is preliminary data.</text>
</comment>
<evidence type="ECO:0000313" key="8">
    <source>
        <dbReference type="EMBL" id="KAG2183233.1"/>
    </source>
</evidence>
<evidence type="ECO:0000256" key="2">
    <source>
        <dbReference type="ARBA" id="ARBA00009012"/>
    </source>
</evidence>
<feature type="transmembrane region" description="Helical" evidence="6">
    <location>
        <begin position="30"/>
        <end position="53"/>
    </location>
</feature>
<evidence type="ECO:0000256" key="7">
    <source>
        <dbReference type="SAM" id="SignalP"/>
    </source>
</evidence>
<dbReference type="GO" id="GO:0016020">
    <property type="term" value="C:membrane"/>
    <property type="evidence" value="ECO:0007669"/>
    <property type="project" value="UniProtKB-SubCell"/>
</dbReference>
<accession>A0A8H7UKK9</accession>
<comment type="subcellular location">
    <subcellularLocation>
        <location evidence="1">Membrane</location>
        <topology evidence="1">Multi-pass membrane protein</topology>
    </subcellularLocation>
</comment>
<keyword evidence="7" id="KW-0732">Signal</keyword>
<dbReference type="EMBL" id="JAEPQZ010000003">
    <property type="protein sequence ID" value="KAG2183233.1"/>
    <property type="molecule type" value="Genomic_DNA"/>
</dbReference>
<reference evidence="8" key="1">
    <citation type="submission" date="2020-12" db="EMBL/GenBank/DDBJ databases">
        <title>Metabolic potential, ecology and presence of endohyphal bacteria is reflected in genomic diversity of Mucoromycotina.</title>
        <authorList>
            <person name="Muszewska A."/>
            <person name="Okrasinska A."/>
            <person name="Steczkiewicz K."/>
            <person name="Drgas O."/>
            <person name="Orlowska M."/>
            <person name="Perlinska-Lenart U."/>
            <person name="Aleksandrzak-Piekarczyk T."/>
            <person name="Szatraj K."/>
            <person name="Zielenkiewicz U."/>
            <person name="Pilsyk S."/>
            <person name="Malc E."/>
            <person name="Mieczkowski P."/>
            <person name="Kruszewska J.S."/>
            <person name="Biernat P."/>
            <person name="Pawlowska J."/>
        </authorList>
    </citation>
    <scope>NUCLEOTIDE SEQUENCE</scope>
    <source>
        <strain evidence="8">WA0000067209</strain>
    </source>
</reference>
<keyword evidence="4 6" id="KW-1133">Transmembrane helix</keyword>
<organism evidence="8 9">
    <name type="scientific">Mortierella isabellina</name>
    <name type="common">Filamentous fungus</name>
    <name type="synonym">Umbelopsis isabellina</name>
    <dbReference type="NCBI Taxonomy" id="91625"/>
    <lineage>
        <taxon>Eukaryota</taxon>
        <taxon>Fungi</taxon>
        <taxon>Fungi incertae sedis</taxon>
        <taxon>Mucoromycota</taxon>
        <taxon>Mucoromycotina</taxon>
        <taxon>Umbelopsidomycetes</taxon>
        <taxon>Umbelopsidales</taxon>
        <taxon>Umbelopsidaceae</taxon>
        <taxon>Umbelopsis</taxon>
    </lineage>
</organism>
<protein>
    <recommendedName>
        <fullName evidence="10">Transmembrane protein 19</fullName>
    </recommendedName>
</protein>
<feature type="transmembrane region" description="Helical" evidence="6">
    <location>
        <begin position="73"/>
        <end position="93"/>
    </location>
</feature>
<sequence>MPHFTFAIVLSTLMAAYALRKKSLSKDGAAGAFVLGLATFSSNYWLFTIVLLIKADRKRLLEEDYEKSSERTVIQVICNGLVAGIVVALYQGLFETSQNQLSCFDRDKLSIVMIWMYIGHYACCAGDTWASEIGILNKSWPILITTFQRVPPGTNGGISELGMLASFAGGATMGLSAAITLAFEQRCHGFAYEIVLLGAAAGLVGSLIDSVLGATVQRTLYSKKEGKIVSNASDKTVTVISGMDILDNHQVNFACSVITSSLCGALAWYLY</sequence>
<dbReference type="OrthoDB" id="30881at2759"/>
<keyword evidence="3 6" id="KW-0812">Transmembrane</keyword>
<evidence type="ECO:0000256" key="1">
    <source>
        <dbReference type="ARBA" id="ARBA00004141"/>
    </source>
</evidence>
<dbReference type="Pfam" id="PF01940">
    <property type="entry name" value="DUF92"/>
    <property type="match status" value="1"/>
</dbReference>
<gene>
    <name evidence="8" type="ORF">INT43_006237</name>
</gene>
<name>A0A8H7UKK9_MORIS</name>
<feature type="signal peptide" evidence="7">
    <location>
        <begin position="1"/>
        <end position="18"/>
    </location>
</feature>
<keyword evidence="9" id="KW-1185">Reference proteome</keyword>
<feature type="transmembrane region" description="Helical" evidence="6">
    <location>
        <begin position="251"/>
        <end position="270"/>
    </location>
</feature>
<evidence type="ECO:0000256" key="3">
    <source>
        <dbReference type="ARBA" id="ARBA00022692"/>
    </source>
</evidence>
<dbReference type="PANTHER" id="PTHR13353">
    <property type="entry name" value="TRANSMEMBRANE PROTEIN 19"/>
    <property type="match status" value="1"/>
</dbReference>
<dbReference type="Proteomes" id="UP000654370">
    <property type="component" value="Unassembled WGS sequence"/>
</dbReference>